<dbReference type="EMBL" id="LMTZ01000129">
    <property type="protein sequence ID" value="KST63904.1"/>
    <property type="molecule type" value="Genomic_DNA"/>
</dbReference>
<proteinExistence type="predicted"/>
<dbReference type="SUPFAM" id="SSF56024">
    <property type="entry name" value="Phospholipase D/nuclease"/>
    <property type="match status" value="1"/>
</dbReference>
<organism evidence="3 5">
    <name type="scientific">Mastigocoleus testarum BC008</name>
    <dbReference type="NCBI Taxonomy" id="371196"/>
    <lineage>
        <taxon>Bacteria</taxon>
        <taxon>Bacillati</taxon>
        <taxon>Cyanobacteriota</taxon>
        <taxon>Cyanophyceae</taxon>
        <taxon>Nostocales</taxon>
        <taxon>Hapalosiphonaceae</taxon>
        <taxon>Mastigocoleus</taxon>
    </lineage>
</organism>
<evidence type="ECO:0000313" key="3">
    <source>
        <dbReference type="EMBL" id="KST63904.1"/>
    </source>
</evidence>
<reference evidence="3 5" key="1">
    <citation type="journal article" date="2015" name="Genome Announc.">
        <title>Draft Genome of the Euendolithic (true boring) Cyanobacterium Mastigocoleus testarum strain BC008.</title>
        <authorList>
            <person name="Guida B.S."/>
            <person name="Garcia-Pichel F."/>
        </authorList>
    </citation>
    <scope>NUCLEOTIDE SEQUENCE [LARGE SCALE GENOMIC DNA]</scope>
    <source>
        <strain evidence="3 5">BC008</strain>
    </source>
</reference>
<evidence type="ECO:0000313" key="4">
    <source>
        <dbReference type="EMBL" id="KST64614.1"/>
    </source>
</evidence>
<dbReference type="Proteomes" id="UP000053372">
    <property type="component" value="Unassembled WGS sequence"/>
</dbReference>
<feature type="domain" description="Phospholipase D-like" evidence="2">
    <location>
        <begin position="370"/>
        <end position="473"/>
    </location>
</feature>
<dbReference type="OrthoDB" id="436599at2"/>
<evidence type="ECO:0000256" key="1">
    <source>
        <dbReference type="SAM" id="Coils"/>
    </source>
</evidence>
<keyword evidence="1" id="KW-0175">Coiled coil</keyword>
<dbReference type="EMBL" id="LMTZ01000118">
    <property type="protein sequence ID" value="KST64614.1"/>
    <property type="molecule type" value="Genomic_DNA"/>
</dbReference>
<comment type="caution">
    <text evidence="3">The sequence shown here is derived from an EMBL/GenBank/DDBJ whole genome shotgun (WGS) entry which is preliminary data.</text>
</comment>
<dbReference type="Pfam" id="PF13091">
    <property type="entry name" value="PLDc_2"/>
    <property type="match status" value="1"/>
</dbReference>
<dbReference type="Gene3D" id="3.30.870.10">
    <property type="entry name" value="Endonuclease Chain A"/>
    <property type="match status" value="1"/>
</dbReference>
<name>A0A0V7ZHA3_9CYAN</name>
<dbReference type="InterPro" id="IPR025202">
    <property type="entry name" value="PLD-like_dom"/>
</dbReference>
<evidence type="ECO:0000259" key="2">
    <source>
        <dbReference type="Pfam" id="PF13091"/>
    </source>
</evidence>
<sequence>MYIYHLNPITADQMLRYNRPGFDLVSCKRVGLPVYKITIQALTQRCKPIPPIEEYVLKVIDAGLSSEEDIVDYLGLEKVILNDAMVNLRMNENIDLVAPNASRMQVWKLTKKGKNTLSEAKIIIPEERTFDIHFDGLLRYPCRYGRSDSSFLKPQELRTQRMIEIEAFPKKPPELADIKLKQVYALNRQIESASKRKSKEQRDLLALKAIERRERLFQPAQALIYKAKDSDDVQVAFLIDGVPSNEHETAFARSNGINKLRIVETLKLSSPKKLAEEILGYDFVASAPLETIETIKEEVYCAQAKIEAQIQITQNSLELTKDKEEKIKLEQQFQSAQEEIEQLKEQLDSLLSTVPMRWLEMYEHRPLLEDALSNTQERLMIISPWIRASSVNEKFLIDFENLLKKSVKVYIGYGLGEYDNKYSSDIQAEKKIQELGNQYKANFKLNRWGDTHAKILISDQKFAVTTSFNWLSFRGDRERTFRDERGTIVYDSQKINELFDSYSKRFK</sequence>
<gene>
    <name evidence="3" type="ORF">BC008_39565</name>
    <name evidence="4" type="ORF">BC008_40540</name>
</gene>
<accession>A0A0V7ZHA3</accession>
<dbReference type="AlphaFoldDB" id="A0A0V7ZHA3"/>
<protein>
    <recommendedName>
        <fullName evidence="2">Phospholipase D-like domain-containing protein</fullName>
    </recommendedName>
</protein>
<feature type="coiled-coil region" evidence="1">
    <location>
        <begin position="319"/>
        <end position="353"/>
    </location>
</feature>
<keyword evidence="5" id="KW-1185">Reference proteome</keyword>
<evidence type="ECO:0000313" key="5">
    <source>
        <dbReference type="Proteomes" id="UP000053372"/>
    </source>
</evidence>